<comment type="caution">
    <text evidence="2">The sequence shown here is derived from an EMBL/GenBank/DDBJ whole genome shotgun (WGS) entry which is preliminary data.</text>
</comment>
<organism evidence="2 3">
    <name type="scientific">Tanacetum coccineum</name>
    <dbReference type="NCBI Taxonomy" id="301880"/>
    <lineage>
        <taxon>Eukaryota</taxon>
        <taxon>Viridiplantae</taxon>
        <taxon>Streptophyta</taxon>
        <taxon>Embryophyta</taxon>
        <taxon>Tracheophyta</taxon>
        <taxon>Spermatophyta</taxon>
        <taxon>Magnoliopsida</taxon>
        <taxon>eudicotyledons</taxon>
        <taxon>Gunneridae</taxon>
        <taxon>Pentapetalae</taxon>
        <taxon>asterids</taxon>
        <taxon>campanulids</taxon>
        <taxon>Asterales</taxon>
        <taxon>Asteraceae</taxon>
        <taxon>Asteroideae</taxon>
        <taxon>Anthemideae</taxon>
        <taxon>Anthemidinae</taxon>
        <taxon>Tanacetum</taxon>
    </lineage>
</organism>
<name>A0ABQ5AIT4_9ASTR</name>
<evidence type="ECO:0000256" key="1">
    <source>
        <dbReference type="SAM" id="MobiDB-lite"/>
    </source>
</evidence>
<reference evidence="2" key="2">
    <citation type="submission" date="2022-01" db="EMBL/GenBank/DDBJ databases">
        <authorList>
            <person name="Yamashiro T."/>
            <person name="Shiraishi A."/>
            <person name="Satake H."/>
            <person name="Nakayama K."/>
        </authorList>
    </citation>
    <scope>NUCLEOTIDE SEQUENCE</scope>
</reference>
<sequence length="176" mass="19606">MLKKFGLEESKPMKTPMSSDTKLTKDEECESVDSTKYRGMIDFPVKKISPPKDAETPVESPIPISLSLSVGFSSPVRSTTPPPHYPFDKSIFAELDNSLWIIPQSLGSKPVHENPNEDIKLQQPAYDSGCHRQLVADSVAAALEAQVATMESTDNPQIRQYLRPRETPVARKCTYK</sequence>
<evidence type="ECO:0000313" key="3">
    <source>
        <dbReference type="Proteomes" id="UP001151760"/>
    </source>
</evidence>
<reference evidence="2" key="1">
    <citation type="journal article" date="2022" name="Int. J. Mol. Sci.">
        <title>Draft Genome of Tanacetum Coccineum: Genomic Comparison of Closely Related Tanacetum-Family Plants.</title>
        <authorList>
            <person name="Yamashiro T."/>
            <person name="Shiraishi A."/>
            <person name="Nakayama K."/>
            <person name="Satake H."/>
        </authorList>
    </citation>
    <scope>NUCLEOTIDE SEQUENCE</scope>
</reference>
<proteinExistence type="predicted"/>
<feature type="region of interest" description="Disordered" evidence="1">
    <location>
        <begin position="1"/>
        <end position="31"/>
    </location>
</feature>
<dbReference type="Proteomes" id="UP001151760">
    <property type="component" value="Unassembled WGS sequence"/>
</dbReference>
<gene>
    <name evidence="2" type="ORF">Tco_0823719</name>
</gene>
<feature type="compositionally biased region" description="Basic and acidic residues" evidence="1">
    <location>
        <begin position="1"/>
        <end position="12"/>
    </location>
</feature>
<dbReference type="EMBL" id="BQNB010012357">
    <property type="protein sequence ID" value="GJT02550.1"/>
    <property type="molecule type" value="Genomic_DNA"/>
</dbReference>
<evidence type="ECO:0000313" key="2">
    <source>
        <dbReference type="EMBL" id="GJT02550.1"/>
    </source>
</evidence>
<protein>
    <submittedName>
        <fullName evidence="2">Uncharacterized protein</fullName>
    </submittedName>
</protein>
<accession>A0ABQ5AIT4</accession>
<keyword evidence="3" id="KW-1185">Reference proteome</keyword>